<dbReference type="GO" id="GO:0009234">
    <property type="term" value="P:menaquinone biosynthetic process"/>
    <property type="evidence" value="ECO:0007669"/>
    <property type="project" value="UniProtKB-UniPathway"/>
</dbReference>
<dbReference type="Gene3D" id="1.10.357.140">
    <property type="entry name" value="UbiA prenyltransferase"/>
    <property type="match status" value="1"/>
</dbReference>
<evidence type="ECO:0000256" key="6">
    <source>
        <dbReference type="ARBA" id="ARBA00022989"/>
    </source>
</evidence>
<evidence type="ECO:0000256" key="2">
    <source>
        <dbReference type="ARBA" id="ARBA00004863"/>
    </source>
</evidence>
<name>A0A6N2TEC3_9FIRM</name>
<feature type="transmembrane region" description="Helical" evidence="8">
    <location>
        <begin position="98"/>
        <end position="116"/>
    </location>
</feature>
<sequence length="306" mass="34325">MKTYQKMTLKNIINFANPKSFVASIIPSIFGILMLIKSGYSISLLRSLGLVLSCVFLQSSVNTINDYSDFINGVDSKEDNLKESDNIMFYNCIRPESVRNLGLLFLTIGIMFGLLTLESINYKSIIIGIIGVITVLNYSMGPLPISYLPVGEVFSGIVMGGLIPIGVFSVISEKIDFTIMGHAMPFIIGISLIMMSNNSSDIEKDKKANRNTLAVVMGRKNIRILYKILIIVWFISQSYLVLYFGGYKALIIDLIIFFLKRKFIFRIFTASLLPQDRVRQMMDIGLTNILLNFSYLVIIVISLIGE</sequence>
<proteinExistence type="predicted"/>
<dbReference type="PANTHER" id="PTHR13929:SF0">
    <property type="entry name" value="UBIA PRENYLTRANSFERASE DOMAIN-CONTAINING PROTEIN 1"/>
    <property type="match status" value="1"/>
</dbReference>
<keyword evidence="5 8" id="KW-0812">Transmembrane</keyword>
<dbReference type="AlphaFoldDB" id="A0A6N2TEC3"/>
<dbReference type="CDD" id="cd13962">
    <property type="entry name" value="PT_UbiA_UBIAD1"/>
    <property type="match status" value="1"/>
</dbReference>
<evidence type="ECO:0000256" key="7">
    <source>
        <dbReference type="ARBA" id="ARBA00023136"/>
    </source>
</evidence>
<dbReference type="Pfam" id="PF01040">
    <property type="entry name" value="UbiA"/>
    <property type="match status" value="1"/>
</dbReference>
<dbReference type="GO" id="GO:0042371">
    <property type="term" value="P:vitamin K biosynthetic process"/>
    <property type="evidence" value="ECO:0007669"/>
    <property type="project" value="TreeGrafter"/>
</dbReference>
<reference evidence="9" key="1">
    <citation type="submission" date="2019-11" db="EMBL/GenBank/DDBJ databases">
        <authorList>
            <person name="Feng L."/>
        </authorList>
    </citation>
    <scope>NUCLEOTIDE SEQUENCE</scope>
    <source>
        <strain evidence="9">AvaginalisLFYP127</strain>
    </source>
</reference>
<feature type="transmembrane region" description="Helical" evidence="8">
    <location>
        <begin position="20"/>
        <end position="36"/>
    </location>
</feature>
<evidence type="ECO:0000313" key="9">
    <source>
        <dbReference type="EMBL" id="VYT02361.1"/>
    </source>
</evidence>
<evidence type="ECO:0000256" key="4">
    <source>
        <dbReference type="ARBA" id="ARBA00022679"/>
    </source>
</evidence>
<gene>
    <name evidence="9" type="ORF">AVLFYP127_00540</name>
</gene>
<accession>A0A6N2TEC3</accession>
<dbReference type="PIRSF" id="PIRSF005355">
    <property type="entry name" value="UBIAD1"/>
    <property type="match status" value="1"/>
</dbReference>
<keyword evidence="6 8" id="KW-1133">Transmembrane helix</keyword>
<dbReference type="EMBL" id="CACRSW010000026">
    <property type="protein sequence ID" value="VYT02361.1"/>
    <property type="molecule type" value="Genomic_DNA"/>
</dbReference>
<evidence type="ECO:0000256" key="1">
    <source>
        <dbReference type="ARBA" id="ARBA00004141"/>
    </source>
</evidence>
<dbReference type="InterPro" id="IPR026046">
    <property type="entry name" value="UBIAD1"/>
</dbReference>
<protein>
    <submittedName>
        <fullName evidence="9">1,4-dihydroxy-2-naphthoate octaprenyltransferase</fullName>
    </submittedName>
</protein>
<dbReference type="UniPathway" id="UPA00079"/>
<keyword evidence="7 8" id="KW-0472">Membrane</keyword>
<keyword evidence="4 9" id="KW-0808">Transferase</keyword>
<dbReference type="RefSeq" id="WP_156329094.1">
    <property type="nucleotide sequence ID" value="NZ_CACRSW010000026.1"/>
</dbReference>
<dbReference type="InterPro" id="IPR044878">
    <property type="entry name" value="UbiA_sf"/>
</dbReference>
<dbReference type="GO" id="GO:0004659">
    <property type="term" value="F:prenyltransferase activity"/>
    <property type="evidence" value="ECO:0007669"/>
    <property type="project" value="InterPro"/>
</dbReference>
<dbReference type="GO" id="GO:0016020">
    <property type="term" value="C:membrane"/>
    <property type="evidence" value="ECO:0007669"/>
    <property type="project" value="UniProtKB-SubCell"/>
</dbReference>
<feature type="transmembrane region" description="Helical" evidence="8">
    <location>
        <begin position="122"/>
        <end position="141"/>
    </location>
</feature>
<evidence type="ECO:0000256" key="8">
    <source>
        <dbReference type="SAM" id="Phobius"/>
    </source>
</evidence>
<evidence type="ECO:0000256" key="3">
    <source>
        <dbReference type="ARBA" id="ARBA00022428"/>
    </source>
</evidence>
<feature type="transmembrane region" description="Helical" evidence="8">
    <location>
        <begin position="177"/>
        <end position="197"/>
    </location>
</feature>
<organism evidence="9">
    <name type="scientific">Anaerococcus vaginalis</name>
    <dbReference type="NCBI Taxonomy" id="33037"/>
    <lineage>
        <taxon>Bacteria</taxon>
        <taxon>Bacillati</taxon>
        <taxon>Bacillota</taxon>
        <taxon>Tissierellia</taxon>
        <taxon>Tissierellales</taxon>
        <taxon>Peptoniphilaceae</taxon>
        <taxon>Anaerococcus</taxon>
    </lineage>
</organism>
<dbReference type="InterPro" id="IPR000537">
    <property type="entry name" value="UbiA_prenyltransferase"/>
</dbReference>
<feature type="transmembrane region" description="Helical" evidence="8">
    <location>
        <begin position="285"/>
        <end position="305"/>
    </location>
</feature>
<comment type="pathway">
    <text evidence="2">Quinol/quinone metabolism; menaquinone biosynthesis.</text>
</comment>
<dbReference type="PANTHER" id="PTHR13929">
    <property type="entry name" value="1,4-DIHYDROXY-2-NAPHTHOATE OCTAPRENYLTRANSFERASE"/>
    <property type="match status" value="1"/>
</dbReference>
<comment type="subcellular location">
    <subcellularLocation>
        <location evidence="1">Membrane</location>
        <topology evidence="1">Multi-pass membrane protein</topology>
    </subcellularLocation>
</comment>
<evidence type="ECO:0000256" key="5">
    <source>
        <dbReference type="ARBA" id="ARBA00022692"/>
    </source>
</evidence>
<feature type="transmembrane region" description="Helical" evidence="8">
    <location>
        <begin position="153"/>
        <end position="171"/>
    </location>
</feature>
<keyword evidence="3" id="KW-0474">Menaquinone biosynthesis</keyword>